<protein>
    <recommendedName>
        <fullName evidence="5">SAM-dependent MTase RsmB/NOP-type domain-containing protein</fullName>
    </recommendedName>
</protein>
<dbReference type="InterPro" id="IPR029063">
    <property type="entry name" value="SAM-dependent_MTases_sf"/>
</dbReference>
<name>T1F8E9_HELRO</name>
<dbReference type="KEGG" id="hro:HELRODRAFT_174730"/>
<dbReference type="GeneID" id="20205098"/>
<dbReference type="STRING" id="6412.T1F8E9"/>
<reference evidence="2 4" key="2">
    <citation type="journal article" date="2013" name="Nature">
        <title>Insights into bilaterian evolution from three spiralian genomes.</title>
        <authorList>
            <person name="Simakov O."/>
            <person name="Marletaz F."/>
            <person name="Cho S.J."/>
            <person name="Edsinger-Gonzales E."/>
            <person name="Havlak P."/>
            <person name="Hellsten U."/>
            <person name="Kuo D.H."/>
            <person name="Larsson T."/>
            <person name="Lv J."/>
            <person name="Arendt D."/>
            <person name="Savage R."/>
            <person name="Osoegawa K."/>
            <person name="de Jong P."/>
            <person name="Grimwood J."/>
            <person name="Chapman J.A."/>
            <person name="Shapiro H."/>
            <person name="Aerts A."/>
            <person name="Otillar R.P."/>
            <person name="Terry A.Y."/>
            <person name="Boore J.L."/>
            <person name="Grigoriev I.V."/>
            <person name="Lindberg D.R."/>
            <person name="Seaver E.C."/>
            <person name="Weisblat D.A."/>
            <person name="Putnam N.H."/>
            <person name="Rokhsar D.S."/>
        </authorList>
    </citation>
    <scope>NUCLEOTIDE SEQUENCE</scope>
</reference>
<sequence>MVTLCDLKLRKFEKRIPNSMDNKNYNDDARSEQSKSAPTTASTVRTTFQKFKQQQELLRKLGTFIEVEKLLNQYKSKLNASLARCRIRLSIPSLNCILPDSVKKAETMVPDMFVTFWVNQLKVSCLRVFSIDKMVHMLDQCGFQKVEIMESNKKDLKMLLAGNRFVFDRQCYDVIHVGGHHFEFFENNEWRKKRLIILQDRSSSVAVHSLFNLSNQGDDDVIHVNPGSGLTSGHMVSLVHASKGCGKVYCTEIASGRWKLMRNLTKMGAMDKIIIIDRLSTKHRELNDVKLALVTSPCSKSGLVNPVNFLMNEGEAVVQNIVAKEK</sequence>
<dbReference type="InParanoid" id="T1F8E9"/>
<evidence type="ECO:0000256" key="1">
    <source>
        <dbReference type="SAM" id="MobiDB-lite"/>
    </source>
</evidence>
<evidence type="ECO:0008006" key="5">
    <source>
        <dbReference type="Google" id="ProtNLM"/>
    </source>
</evidence>
<accession>T1F8E9</accession>
<evidence type="ECO:0000313" key="2">
    <source>
        <dbReference type="EMBL" id="ESO01746.1"/>
    </source>
</evidence>
<evidence type="ECO:0000313" key="3">
    <source>
        <dbReference type="EnsemblMetazoa" id="HelroP174730"/>
    </source>
</evidence>
<evidence type="ECO:0000313" key="4">
    <source>
        <dbReference type="Proteomes" id="UP000015101"/>
    </source>
</evidence>
<dbReference type="EnsemblMetazoa" id="HelroT174730">
    <property type="protein sequence ID" value="HelroP174730"/>
    <property type="gene ID" value="HelroG174730"/>
</dbReference>
<dbReference type="HOGENOM" id="CLU_853310_0_0_1"/>
<dbReference type="InterPro" id="IPR042620">
    <property type="entry name" value="NSUN7"/>
</dbReference>
<dbReference type="eggNOG" id="KOG2360">
    <property type="taxonomic scope" value="Eukaryota"/>
</dbReference>
<dbReference type="AlphaFoldDB" id="T1F8E9"/>
<feature type="region of interest" description="Disordered" evidence="1">
    <location>
        <begin position="19"/>
        <end position="41"/>
    </location>
</feature>
<dbReference type="Gene3D" id="3.40.50.150">
    <property type="entry name" value="Vaccinia Virus protein VP39"/>
    <property type="match status" value="1"/>
</dbReference>
<dbReference type="EMBL" id="KB096743">
    <property type="protein sequence ID" value="ESO01746.1"/>
    <property type="molecule type" value="Genomic_DNA"/>
</dbReference>
<dbReference type="PANTHER" id="PTHR14663">
    <property type="entry name" value="METHYLTRANSFERASE NSUN7-RELATED"/>
    <property type="match status" value="1"/>
</dbReference>
<dbReference type="OMA" id="RAIVYNT"/>
<proteinExistence type="predicted"/>
<dbReference type="PANTHER" id="PTHR14663:SF2">
    <property type="entry name" value="METHYLTRANSFERASE NSUN7-RELATED"/>
    <property type="match status" value="1"/>
</dbReference>
<reference evidence="4" key="1">
    <citation type="submission" date="2012-12" db="EMBL/GenBank/DDBJ databases">
        <authorList>
            <person name="Hellsten U."/>
            <person name="Grimwood J."/>
            <person name="Chapman J.A."/>
            <person name="Shapiro H."/>
            <person name="Aerts A."/>
            <person name="Otillar R.P."/>
            <person name="Terry A.Y."/>
            <person name="Boore J.L."/>
            <person name="Simakov O."/>
            <person name="Marletaz F."/>
            <person name="Cho S.-J."/>
            <person name="Edsinger-Gonzales E."/>
            <person name="Havlak P."/>
            <person name="Kuo D.-H."/>
            <person name="Larsson T."/>
            <person name="Lv J."/>
            <person name="Arendt D."/>
            <person name="Savage R."/>
            <person name="Osoegawa K."/>
            <person name="de Jong P."/>
            <person name="Lindberg D.R."/>
            <person name="Seaver E.C."/>
            <person name="Weisblat D.A."/>
            <person name="Putnam N.H."/>
            <person name="Grigoriev I.V."/>
            <person name="Rokhsar D.S."/>
        </authorList>
    </citation>
    <scope>NUCLEOTIDE SEQUENCE</scope>
</reference>
<reference evidence="3" key="3">
    <citation type="submission" date="2015-06" db="UniProtKB">
        <authorList>
            <consortium name="EnsemblMetazoa"/>
        </authorList>
    </citation>
    <scope>IDENTIFICATION</scope>
</reference>
<dbReference type="SUPFAM" id="SSF53335">
    <property type="entry name" value="S-adenosyl-L-methionine-dependent methyltransferases"/>
    <property type="match status" value="1"/>
</dbReference>
<organism evidence="3 4">
    <name type="scientific">Helobdella robusta</name>
    <name type="common">Californian leech</name>
    <dbReference type="NCBI Taxonomy" id="6412"/>
    <lineage>
        <taxon>Eukaryota</taxon>
        <taxon>Metazoa</taxon>
        <taxon>Spiralia</taxon>
        <taxon>Lophotrochozoa</taxon>
        <taxon>Annelida</taxon>
        <taxon>Clitellata</taxon>
        <taxon>Hirudinea</taxon>
        <taxon>Rhynchobdellida</taxon>
        <taxon>Glossiphoniidae</taxon>
        <taxon>Helobdella</taxon>
    </lineage>
</organism>
<keyword evidence="4" id="KW-1185">Reference proteome</keyword>
<feature type="compositionally biased region" description="Basic and acidic residues" evidence="1">
    <location>
        <begin position="24"/>
        <end position="33"/>
    </location>
</feature>
<dbReference type="OrthoDB" id="6817893at2759"/>
<dbReference type="CTD" id="20205098"/>
<dbReference type="EMBL" id="AMQM01005017">
    <property type="status" value="NOT_ANNOTATED_CDS"/>
    <property type="molecule type" value="Genomic_DNA"/>
</dbReference>
<gene>
    <name evidence="3" type="primary">20205098</name>
    <name evidence="2" type="ORF">HELRODRAFT_174730</name>
</gene>
<dbReference type="Proteomes" id="UP000015101">
    <property type="component" value="Unassembled WGS sequence"/>
</dbReference>
<dbReference type="RefSeq" id="XP_009020400.1">
    <property type="nucleotide sequence ID" value="XM_009022152.1"/>
</dbReference>